<proteinExistence type="predicted"/>
<dbReference type="Pfam" id="PF04854">
    <property type="entry name" value="DUF624"/>
    <property type="match status" value="1"/>
</dbReference>
<feature type="transmembrane region" description="Helical" evidence="1">
    <location>
        <begin position="20"/>
        <end position="43"/>
    </location>
</feature>
<dbReference type="EMBL" id="JBHLTR010000004">
    <property type="protein sequence ID" value="MFC0558298.1"/>
    <property type="molecule type" value="Genomic_DNA"/>
</dbReference>
<dbReference type="RefSeq" id="WP_273841021.1">
    <property type="nucleotide sequence ID" value="NZ_JAQQWT010000003.1"/>
</dbReference>
<protein>
    <submittedName>
        <fullName evidence="2">YesL family protein</fullName>
    </submittedName>
</protein>
<feature type="transmembrane region" description="Helical" evidence="1">
    <location>
        <begin position="80"/>
        <end position="99"/>
    </location>
</feature>
<feature type="transmembrane region" description="Helical" evidence="1">
    <location>
        <begin position="146"/>
        <end position="170"/>
    </location>
</feature>
<keyword evidence="1" id="KW-0472">Membrane</keyword>
<evidence type="ECO:0000256" key="1">
    <source>
        <dbReference type="SAM" id="Phobius"/>
    </source>
</evidence>
<comment type="caution">
    <text evidence="2">The sequence shown here is derived from an EMBL/GenBank/DDBJ whole genome shotgun (WGS) entry which is preliminary data.</text>
</comment>
<dbReference type="InterPro" id="IPR006938">
    <property type="entry name" value="DUF624"/>
</dbReference>
<keyword evidence="1" id="KW-1133">Transmembrane helix</keyword>
<feature type="transmembrane region" description="Helical" evidence="1">
    <location>
        <begin position="176"/>
        <end position="197"/>
    </location>
</feature>
<evidence type="ECO:0000313" key="3">
    <source>
        <dbReference type="Proteomes" id="UP001589833"/>
    </source>
</evidence>
<keyword evidence="1" id="KW-0812">Transmembrane</keyword>
<accession>A0ABV6NC08</accession>
<reference evidence="2 3" key="1">
    <citation type="submission" date="2024-09" db="EMBL/GenBank/DDBJ databases">
        <authorList>
            <person name="Sun Q."/>
            <person name="Mori K."/>
        </authorList>
    </citation>
    <scope>NUCLEOTIDE SEQUENCE [LARGE SCALE GENOMIC DNA]</scope>
    <source>
        <strain evidence="2 3">NCAIM B.02301</strain>
    </source>
</reference>
<dbReference type="Proteomes" id="UP001589833">
    <property type="component" value="Unassembled WGS sequence"/>
</dbReference>
<evidence type="ECO:0000313" key="2">
    <source>
        <dbReference type="EMBL" id="MFC0558298.1"/>
    </source>
</evidence>
<sequence>MEMNGFMGSFYRASVFISRLAYINLLWILFTLMGLIVFGFMPATVAMFAVTRKWVNGADDFPIFKRFWQHYKEEIIKSNLFGLFFVFIGYILYVNFMIVADQVLWMTIVRYILLVASILYIVTVLMFFPVYVHLQLKGPEYIKTALLLGIAYPQYTIIMVVGIVGIQYIMMFLPGLIPFFTASLISYLLTKVVKVVFKVVERKNKELEEVEIAKEVQVY</sequence>
<name>A0ABV6NC08_9BACI</name>
<feature type="transmembrane region" description="Helical" evidence="1">
    <location>
        <begin position="111"/>
        <end position="134"/>
    </location>
</feature>
<keyword evidence="3" id="KW-1185">Reference proteome</keyword>
<organism evidence="2 3">
    <name type="scientific">Halalkalibacter alkalisediminis</name>
    <dbReference type="NCBI Taxonomy" id="935616"/>
    <lineage>
        <taxon>Bacteria</taxon>
        <taxon>Bacillati</taxon>
        <taxon>Bacillota</taxon>
        <taxon>Bacilli</taxon>
        <taxon>Bacillales</taxon>
        <taxon>Bacillaceae</taxon>
        <taxon>Halalkalibacter</taxon>
    </lineage>
</organism>
<gene>
    <name evidence="2" type="ORF">ACFFH4_04450</name>
</gene>